<reference evidence="2 3" key="1">
    <citation type="submission" date="2020-12" db="EMBL/GenBank/DDBJ databases">
        <title>Vagococcus allomyrinae sp. nov. and Enterococcus lavae sp. nov., isolated from the larvae of Allomyrina dichotoma.</title>
        <authorList>
            <person name="Lee S.D."/>
        </authorList>
    </citation>
    <scope>NUCLEOTIDE SEQUENCE [LARGE SCALE GENOMIC DNA]</scope>
    <source>
        <strain evidence="2 3">BWM-S5</strain>
    </source>
</reference>
<name>A0ABS4CEM3_9ENTE</name>
<sequence>MAGRPKKPIELVVMEGRKHLTKEEIDRRKKEEIKAPADKIEAPSYLTAALKKRFNSIALELIEIGILTNLDTDALGRYVYAEYMHQQTTKKLRKLDMIENIVEFEKLTKIQDRYNKQARAAATDLGLTISSRVKLVVPKKEEPETPKTPEEKLFGGSL</sequence>
<dbReference type="Proteomes" id="UP000673375">
    <property type="component" value="Unassembled WGS sequence"/>
</dbReference>
<comment type="caution">
    <text evidence="2">The sequence shown here is derived from an EMBL/GenBank/DDBJ whole genome shotgun (WGS) entry which is preliminary data.</text>
</comment>
<protein>
    <submittedName>
        <fullName evidence="2">Phage terminase small subunit P27 family</fullName>
    </submittedName>
</protein>
<keyword evidence="3" id="KW-1185">Reference proteome</keyword>
<evidence type="ECO:0000313" key="3">
    <source>
        <dbReference type="Proteomes" id="UP000673375"/>
    </source>
</evidence>
<dbReference type="InterPro" id="IPR006448">
    <property type="entry name" value="Phage_term_ssu_P27"/>
</dbReference>
<dbReference type="RefSeq" id="WP_209555652.1">
    <property type="nucleotide sequence ID" value="NZ_JAEDXU010000001.1"/>
</dbReference>
<evidence type="ECO:0000313" key="2">
    <source>
        <dbReference type="EMBL" id="MBP1044855.1"/>
    </source>
</evidence>
<dbReference type="EMBL" id="JAEDXU010000001">
    <property type="protein sequence ID" value="MBP1044855.1"/>
    <property type="molecule type" value="Genomic_DNA"/>
</dbReference>
<gene>
    <name evidence="2" type="ORF">I6N96_01080</name>
</gene>
<dbReference type="Pfam" id="PF05119">
    <property type="entry name" value="Terminase_4"/>
    <property type="match status" value="1"/>
</dbReference>
<evidence type="ECO:0000256" key="1">
    <source>
        <dbReference type="SAM" id="MobiDB-lite"/>
    </source>
</evidence>
<organism evidence="2 3">
    <name type="scientific">Enterococcus larvae</name>
    <dbReference type="NCBI Taxonomy" id="2794352"/>
    <lineage>
        <taxon>Bacteria</taxon>
        <taxon>Bacillati</taxon>
        <taxon>Bacillota</taxon>
        <taxon>Bacilli</taxon>
        <taxon>Lactobacillales</taxon>
        <taxon>Enterococcaceae</taxon>
        <taxon>Enterococcus</taxon>
    </lineage>
</organism>
<feature type="region of interest" description="Disordered" evidence="1">
    <location>
        <begin position="139"/>
        <end position="158"/>
    </location>
</feature>
<proteinExistence type="predicted"/>
<dbReference type="NCBIfam" id="TIGR01558">
    <property type="entry name" value="sm_term_P27"/>
    <property type="match status" value="1"/>
</dbReference>
<accession>A0ABS4CEM3</accession>